<evidence type="ECO:0000313" key="1">
    <source>
        <dbReference type="EMBL" id="KKL49701.1"/>
    </source>
</evidence>
<dbReference type="EMBL" id="LAZR01032865">
    <property type="protein sequence ID" value="KKL49701.1"/>
    <property type="molecule type" value="Genomic_DNA"/>
</dbReference>
<dbReference type="AlphaFoldDB" id="A0A0F9D7N9"/>
<accession>A0A0F9D7N9</accession>
<comment type="caution">
    <text evidence="1">The sequence shown here is derived from an EMBL/GenBank/DDBJ whole genome shotgun (WGS) entry which is preliminary data.</text>
</comment>
<proteinExistence type="predicted"/>
<gene>
    <name evidence="1" type="ORF">LCGC14_2312860</name>
</gene>
<sequence>MRYGAINSRTQAPGRRGTDVRGTLEMRYILPKRISRLFNKLHKPKPRKRKKIIDPTGYCKNTRCGKKLPELTTSLKPYTSKYCDASCCSNYGAWLRRQQK</sequence>
<protein>
    <submittedName>
        <fullName evidence="1">Uncharacterized protein</fullName>
    </submittedName>
</protein>
<name>A0A0F9D7N9_9ZZZZ</name>
<reference evidence="1" key="1">
    <citation type="journal article" date="2015" name="Nature">
        <title>Complex archaea that bridge the gap between prokaryotes and eukaryotes.</title>
        <authorList>
            <person name="Spang A."/>
            <person name="Saw J.H."/>
            <person name="Jorgensen S.L."/>
            <person name="Zaremba-Niedzwiedzka K."/>
            <person name="Martijn J."/>
            <person name="Lind A.E."/>
            <person name="van Eijk R."/>
            <person name="Schleper C."/>
            <person name="Guy L."/>
            <person name="Ettema T.J."/>
        </authorList>
    </citation>
    <scope>NUCLEOTIDE SEQUENCE</scope>
</reference>
<organism evidence="1">
    <name type="scientific">marine sediment metagenome</name>
    <dbReference type="NCBI Taxonomy" id="412755"/>
    <lineage>
        <taxon>unclassified sequences</taxon>
        <taxon>metagenomes</taxon>
        <taxon>ecological metagenomes</taxon>
    </lineage>
</organism>